<feature type="signal peptide" evidence="2">
    <location>
        <begin position="1"/>
        <end position="18"/>
    </location>
</feature>
<comment type="caution">
    <text evidence="3">The sequence shown here is derived from an EMBL/GenBank/DDBJ whole genome shotgun (WGS) entry which is preliminary data.</text>
</comment>
<evidence type="ECO:0000256" key="2">
    <source>
        <dbReference type="SAM" id="SignalP"/>
    </source>
</evidence>
<dbReference type="PROSITE" id="PS51257">
    <property type="entry name" value="PROKAR_LIPOPROTEIN"/>
    <property type="match status" value="1"/>
</dbReference>
<feature type="compositionally biased region" description="Acidic residues" evidence="1">
    <location>
        <begin position="41"/>
        <end position="72"/>
    </location>
</feature>
<sequence>MKVAKYLLTVLASTAVLAACQNDTEPEAESDEETVPVTDDGNTDASEEEVSEEQENDLNTEADSSDETEEIEQTNNDSFNKVIDQAEDIESYEAAVNLSAAIDDEAPAELSAEVSFINGDPPSLQLSSNGEDRTISKDGHFYFYTGEEWVNATESVSIDSLFFVTYENTVRAIADIGDSLEVDTTDGARTYTYEGTNRDVYSAFEELFKVSFGTVNTSEVESKLTVEVDENDLIRSIEYSAGGEDAEGSFQLEGSTEFTTFNDVEDIELPEDAVEE</sequence>
<accession>A0ABW5WW44</accession>
<protein>
    <recommendedName>
        <fullName evidence="5">Outer membrane lipoprotein carrier protein LolA</fullName>
    </recommendedName>
</protein>
<dbReference type="Proteomes" id="UP001597519">
    <property type="component" value="Unassembled WGS sequence"/>
</dbReference>
<evidence type="ECO:0000313" key="4">
    <source>
        <dbReference type="Proteomes" id="UP001597519"/>
    </source>
</evidence>
<proteinExistence type="predicted"/>
<evidence type="ECO:0008006" key="5">
    <source>
        <dbReference type="Google" id="ProtNLM"/>
    </source>
</evidence>
<feature type="chain" id="PRO_5046519744" description="Outer membrane lipoprotein carrier protein LolA" evidence="2">
    <location>
        <begin position="19"/>
        <end position="276"/>
    </location>
</feature>
<dbReference type="EMBL" id="JBHUOQ010000003">
    <property type="protein sequence ID" value="MFD2830625.1"/>
    <property type="molecule type" value="Genomic_DNA"/>
</dbReference>
<feature type="region of interest" description="Disordered" evidence="1">
    <location>
        <begin position="22"/>
        <end position="80"/>
    </location>
</feature>
<feature type="compositionally biased region" description="Acidic residues" evidence="1">
    <location>
        <begin position="24"/>
        <end position="34"/>
    </location>
</feature>
<reference evidence="4" key="1">
    <citation type="journal article" date="2019" name="Int. J. Syst. Evol. Microbiol.">
        <title>The Global Catalogue of Microorganisms (GCM) 10K type strain sequencing project: providing services to taxonomists for standard genome sequencing and annotation.</title>
        <authorList>
            <consortium name="The Broad Institute Genomics Platform"/>
            <consortium name="The Broad Institute Genome Sequencing Center for Infectious Disease"/>
            <person name="Wu L."/>
            <person name="Ma J."/>
        </authorList>
    </citation>
    <scope>NUCLEOTIDE SEQUENCE [LARGE SCALE GENOMIC DNA]</scope>
    <source>
        <strain evidence="4">KCTC 33575</strain>
    </source>
</reference>
<name>A0ABW5WW44_9STAP</name>
<keyword evidence="4" id="KW-1185">Reference proteome</keyword>
<evidence type="ECO:0000313" key="3">
    <source>
        <dbReference type="EMBL" id="MFD2830625.1"/>
    </source>
</evidence>
<organism evidence="3 4">
    <name type="scientific">Corticicoccus populi</name>
    <dbReference type="NCBI Taxonomy" id="1812821"/>
    <lineage>
        <taxon>Bacteria</taxon>
        <taxon>Bacillati</taxon>
        <taxon>Bacillota</taxon>
        <taxon>Bacilli</taxon>
        <taxon>Bacillales</taxon>
        <taxon>Staphylococcaceae</taxon>
        <taxon>Corticicoccus</taxon>
    </lineage>
</organism>
<keyword evidence="2" id="KW-0732">Signal</keyword>
<gene>
    <name evidence="3" type="ORF">ACFSX4_09135</name>
</gene>
<dbReference type="RefSeq" id="WP_377773836.1">
    <property type="nucleotide sequence ID" value="NZ_JBHUOQ010000003.1"/>
</dbReference>
<evidence type="ECO:0000256" key="1">
    <source>
        <dbReference type="SAM" id="MobiDB-lite"/>
    </source>
</evidence>